<dbReference type="Pfam" id="PF00924">
    <property type="entry name" value="MS_channel_2nd"/>
    <property type="match status" value="1"/>
</dbReference>
<dbReference type="GO" id="GO:0005886">
    <property type="term" value="C:plasma membrane"/>
    <property type="evidence" value="ECO:0007669"/>
    <property type="project" value="UniProtKB-SubCell"/>
</dbReference>
<accession>T0B1F7</accession>
<keyword evidence="12" id="KW-1185">Reference proteome</keyword>
<gene>
    <name evidence="11" type="ORF">M622_11850</name>
</gene>
<keyword evidence="4 7" id="KW-0812">Transmembrane</keyword>
<feature type="domain" description="Mechanosensitive ion channel MscS C-terminal" evidence="9">
    <location>
        <begin position="276"/>
        <end position="353"/>
    </location>
</feature>
<dbReference type="Proteomes" id="UP000015455">
    <property type="component" value="Unassembled WGS sequence"/>
</dbReference>
<evidence type="ECO:0000256" key="5">
    <source>
        <dbReference type="ARBA" id="ARBA00022989"/>
    </source>
</evidence>
<feature type="domain" description="Mechanosensitive ion channel transmembrane helices 2/3" evidence="10">
    <location>
        <begin position="150"/>
        <end position="191"/>
    </location>
</feature>
<dbReference type="InterPro" id="IPR011066">
    <property type="entry name" value="MscS_channel_C_sf"/>
</dbReference>
<comment type="caution">
    <text evidence="11">The sequence shown here is derived from an EMBL/GenBank/DDBJ whole genome shotgun (WGS) entry which is preliminary data.</text>
</comment>
<dbReference type="InterPro" id="IPR010920">
    <property type="entry name" value="LSM_dom_sf"/>
</dbReference>
<dbReference type="SUPFAM" id="SSF50182">
    <property type="entry name" value="Sm-like ribonucleoproteins"/>
    <property type="match status" value="1"/>
</dbReference>
<protein>
    <recommendedName>
        <fullName evidence="13">Mechanosensitive ion channel protein MscS</fullName>
    </recommendedName>
</protein>
<dbReference type="STRING" id="1348657.M622_11850"/>
<dbReference type="PANTHER" id="PTHR43634">
    <property type="entry name" value="OW CONDUCTANCE MECHANOSENSITIVE CHANNEL"/>
    <property type="match status" value="1"/>
</dbReference>
<comment type="subcellular location">
    <subcellularLocation>
        <location evidence="1">Cell membrane</location>
        <topology evidence="1">Multi-pass membrane protein</topology>
    </subcellularLocation>
</comment>
<dbReference type="GO" id="GO:0008381">
    <property type="term" value="F:mechanosensitive monoatomic ion channel activity"/>
    <property type="evidence" value="ECO:0007669"/>
    <property type="project" value="UniProtKB-ARBA"/>
</dbReference>
<evidence type="ECO:0000259" key="10">
    <source>
        <dbReference type="Pfam" id="PF21088"/>
    </source>
</evidence>
<keyword evidence="3" id="KW-1003">Cell membrane</keyword>
<dbReference type="InterPro" id="IPR049142">
    <property type="entry name" value="MS_channel_1st"/>
</dbReference>
<dbReference type="PROSITE" id="PS01246">
    <property type="entry name" value="UPF0003"/>
    <property type="match status" value="1"/>
</dbReference>
<evidence type="ECO:0000256" key="3">
    <source>
        <dbReference type="ARBA" id="ARBA00022475"/>
    </source>
</evidence>
<dbReference type="PATRIC" id="fig|1348657.5.peg.911"/>
<feature type="transmembrane region" description="Helical" evidence="7">
    <location>
        <begin position="170"/>
        <end position="190"/>
    </location>
</feature>
<proteinExistence type="inferred from homology"/>
<evidence type="ECO:0000313" key="12">
    <source>
        <dbReference type="Proteomes" id="UP000015455"/>
    </source>
</evidence>
<dbReference type="OrthoDB" id="9775207at2"/>
<feature type="transmembrane region" description="Helical" evidence="7">
    <location>
        <begin position="105"/>
        <end position="123"/>
    </location>
</feature>
<dbReference type="InterPro" id="IPR049278">
    <property type="entry name" value="MS_channel_C"/>
</dbReference>
<feature type="transmembrane region" description="Helical" evidence="7">
    <location>
        <begin position="23"/>
        <end position="44"/>
    </location>
</feature>
<evidence type="ECO:0000256" key="2">
    <source>
        <dbReference type="ARBA" id="ARBA00008017"/>
    </source>
</evidence>
<dbReference type="Pfam" id="PF21088">
    <property type="entry name" value="MS_channel_1st"/>
    <property type="match status" value="1"/>
</dbReference>
<sequence>MAEISYFSWFQTFLADLTGGENMLTLVLQLFLVVLAVVVANFFLRRTMARLEEHSRSTMVEWDFPLLSAARRPLSVLAWIVGLSFAARIVESKTDSVLLEVVEPLRTVGVIACVAWFLVRFIGNFQDSIIEKRHRRGESIDRTTVDAIGKLLRVSVIITSVLVGLQSLGFSVSGVLAFGGIGGIAVGFAAKDLLANFFGGLMVYLDRPFVVGDWVRSPDKEIEGTVEEIGWRLTRIRTFDKRPLYVPNAVFAQITVENPSRMSNRRIKETVGLRYVDIGKVAAIVADIKAMLQSHEEIDQNQTLIVNLLQFGPSTLDIMVYTFTRTTVWVHFHEIKQDVMLKIADIVVAHGAELAFPTRTLHVLGEAAAAEAVGAQAGGASPQAVAMAEAR</sequence>
<evidence type="ECO:0000259" key="8">
    <source>
        <dbReference type="Pfam" id="PF00924"/>
    </source>
</evidence>
<keyword evidence="5 7" id="KW-1133">Transmembrane helix</keyword>
<dbReference type="RefSeq" id="WP_021248354.1">
    <property type="nucleotide sequence ID" value="NZ_ATJV01000043.1"/>
</dbReference>
<organism evidence="11 12">
    <name type="scientific">Thauera terpenica 58Eu</name>
    <dbReference type="NCBI Taxonomy" id="1348657"/>
    <lineage>
        <taxon>Bacteria</taxon>
        <taxon>Pseudomonadati</taxon>
        <taxon>Pseudomonadota</taxon>
        <taxon>Betaproteobacteria</taxon>
        <taxon>Rhodocyclales</taxon>
        <taxon>Zoogloeaceae</taxon>
        <taxon>Thauera</taxon>
    </lineage>
</organism>
<dbReference type="InterPro" id="IPR006686">
    <property type="entry name" value="MscS_channel_CS"/>
</dbReference>
<dbReference type="Pfam" id="PF21082">
    <property type="entry name" value="MS_channel_3rd"/>
    <property type="match status" value="1"/>
</dbReference>
<evidence type="ECO:0000256" key="6">
    <source>
        <dbReference type="ARBA" id="ARBA00023136"/>
    </source>
</evidence>
<feature type="transmembrane region" description="Helical" evidence="7">
    <location>
        <begin position="64"/>
        <end position="85"/>
    </location>
</feature>
<dbReference type="InterPro" id="IPR011014">
    <property type="entry name" value="MscS_channel_TM-2"/>
</dbReference>
<evidence type="ECO:0000259" key="9">
    <source>
        <dbReference type="Pfam" id="PF21082"/>
    </source>
</evidence>
<dbReference type="PANTHER" id="PTHR43634:SF2">
    <property type="entry name" value="LOW CONDUCTANCE MECHANOSENSITIVE CHANNEL YNAI"/>
    <property type="match status" value="1"/>
</dbReference>
<dbReference type="InterPro" id="IPR006685">
    <property type="entry name" value="MscS_channel_2nd"/>
</dbReference>
<dbReference type="EMBL" id="ATJV01000043">
    <property type="protein sequence ID" value="EPZ16598.1"/>
    <property type="molecule type" value="Genomic_DNA"/>
</dbReference>
<reference evidence="11 12" key="1">
    <citation type="submission" date="2013-06" db="EMBL/GenBank/DDBJ databases">
        <title>Draft genome sequence of Thauera terpenica.</title>
        <authorList>
            <person name="Liu B."/>
            <person name="Frostegard A.H."/>
            <person name="Shapleigh J.P."/>
        </authorList>
    </citation>
    <scope>NUCLEOTIDE SEQUENCE [LARGE SCALE GENOMIC DNA]</scope>
    <source>
        <strain evidence="11 12">58Eu</strain>
    </source>
</reference>
<feature type="domain" description="Mechanosensitive ion channel MscS" evidence="8">
    <location>
        <begin position="192"/>
        <end position="261"/>
    </location>
</feature>
<evidence type="ECO:0000256" key="7">
    <source>
        <dbReference type="SAM" id="Phobius"/>
    </source>
</evidence>
<dbReference type="InterPro" id="IPR023408">
    <property type="entry name" value="MscS_beta-dom_sf"/>
</dbReference>
<dbReference type="Gene3D" id="3.30.70.100">
    <property type="match status" value="1"/>
</dbReference>
<dbReference type="InterPro" id="IPR045042">
    <property type="entry name" value="YnaI-like"/>
</dbReference>
<evidence type="ECO:0000256" key="1">
    <source>
        <dbReference type="ARBA" id="ARBA00004651"/>
    </source>
</evidence>
<evidence type="ECO:0008006" key="13">
    <source>
        <dbReference type="Google" id="ProtNLM"/>
    </source>
</evidence>
<dbReference type="Gene3D" id="2.30.30.60">
    <property type="match status" value="1"/>
</dbReference>
<dbReference type="SUPFAM" id="SSF82861">
    <property type="entry name" value="Mechanosensitive channel protein MscS (YggB), transmembrane region"/>
    <property type="match status" value="1"/>
</dbReference>
<comment type="similarity">
    <text evidence="2">Belongs to the MscS (TC 1.A.23) family.</text>
</comment>
<dbReference type="eggNOG" id="COG0668">
    <property type="taxonomic scope" value="Bacteria"/>
</dbReference>
<dbReference type="AlphaFoldDB" id="T0B1F7"/>
<keyword evidence="6 7" id="KW-0472">Membrane</keyword>
<name>T0B1F7_9RHOO</name>
<evidence type="ECO:0000313" key="11">
    <source>
        <dbReference type="EMBL" id="EPZ16598.1"/>
    </source>
</evidence>
<dbReference type="SUPFAM" id="SSF82689">
    <property type="entry name" value="Mechanosensitive channel protein MscS (YggB), C-terminal domain"/>
    <property type="match status" value="1"/>
</dbReference>
<evidence type="ECO:0000256" key="4">
    <source>
        <dbReference type="ARBA" id="ARBA00022692"/>
    </source>
</evidence>
<dbReference type="Gene3D" id="1.10.287.1260">
    <property type="match status" value="1"/>
</dbReference>